<dbReference type="EMBL" id="JARK01001353">
    <property type="protein sequence ID" value="EYC22254.1"/>
    <property type="molecule type" value="Genomic_DNA"/>
</dbReference>
<dbReference type="PANTHER" id="PTHR33332">
    <property type="entry name" value="REVERSE TRANSCRIPTASE DOMAIN-CONTAINING PROTEIN"/>
    <property type="match status" value="1"/>
</dbReference>
<accession>A0A016V3K0</accession>
<dbReference type="PRINTS" id="PR01345">
    <property type="entry name" value="CERVTRCPTASE"/>
</dbReference>
<proteinExistence type="predicted"/>
<reference evidence="3" key="1">
    <citation type="journal article" date="2015" name="Nat. Genet.">
        <title>The genome and transcriptome of the zoonotic hookworm Ancylostoma ceylanicum identify infection-specific gene families.</title>
        <authorList>
            <person name="Schwarz E.M."/>
            <person name="Hu Y."/>
            <person name="Antoshechkin I."/>
            <person name="Miller M.M."/>
            <person name="Sternberg P.W."/>
            <person name="Aroian R.V."/>
        </authorList>
    </citation>
    <scope>NUCLEOTIDE SEQUENCE</scope>
    <source>
        <strain evidence="3">HY135</strain>
    </source>
</reference>
<evidence type="ECO:0000313" key="2">
    <source>
        <dbReference type="EMBL" id="EYC22254.1"/>
    </source>
</evidence>
<dbReference type="Proteomes" id="UP000024635">
    <property type="component" value="Unassembled WGS sequence"/>
</dbReference>
<evidence type="ECO:0008006" key="4">
    <source>
        <dbReference type="Google" id="ProtNLM"/>
    </source>
</evidence>
<evidence type="ECO:0000313" key="3">
    <source>
        <dbReference type="Proteomes" id="UP000024635"/>
    </source>
</evidence>
<evidence type="ECO:0000256" key="1">
    <source>
        <dbReference type="SAM" id="Phobius"/>
    </source>
</evidence>
<sequence length="261" mass="28892">MISADSPFSIGGPISLRFPQEWGQGTFLHPWTQILGVLHTTAPPAQPSPIGDLVFRCFPQYWALAHPSQLRSDILAFSILVRPCTPSGPSDGKHDLQKAIDYVSNWSKTWELPLAVDKSCVLPKGRGFFNPSYQLAGQSLKGVTEVRDLGFLMNDKLKFTSHCRMIASKAHLQTYRIFKALKTKNPQILTKASKTYVRPTVECGTTVFSPYTKKTLIYWKAFRIVLLVSVCSDAALLATVLFQMAAKGVNSLDYPVPTAEG</sequence>
<dbReference type="OrthoDB" id="5872222at2759"/>
<feature type="transmembrane region" description="Helical" evidence="1">
    <location>
        <begin position="224"/>
        <end position="246"/>
    </location>
</feature>
<keyword evidence="1" id="KW-1133">Transmembrane helix</keyword>
<gene>
    <name evidence="2" type="primary">Acey_s0017.g3243</name>
    <name evidence="2" type="ORF">Y032_0017g3243</name>
</gene>
<dbReference type="STRING" id="53326.A0A016V3K0"/>
<keyword evidence="1" id="KW-0812">Transmembrane</keyword>
<organism evidence="2 3">
    <name type="scientific">Ancylostoma ceylanicum</name>
    <dbReference type="NCBI Taxonomy" id="53326"/>
    <lineage>
        <taxon>Eukaryota</taxon>
        <taxon>Metazoa</taxon>
        <taxon>Ecdysozoa</taxon>
        <taxon>Nematoda</taxon>
        <taxon>Chromadorea</taxon>
        <taxon>Rhabditida</taxon>
        <taxon>Rhabditina</taxon>
        <taxon>Rhabditomorpha</taxon>
        <taxon>Strongyloidea</taxon>
        <taxon>Ancylostomatidae</taxon>
        <taxon>Ancylostomatinae</taxon>
        <taxon>Ancylostoma</taxon>
    </lineage>
</organism>
<protein>
    <recommendedName>
        <fullName evidence="4">Reverse transcriptase domain-containing protein</fullName>
    </recommendedName>
</protein>
<name>A0A016V3K0_9BILA</name>
<dbReference type="AlphaFoldDB" id="A0A016V3K0"/>
<keyword evidence="3" id="KW-1185">Reference proteome</keyword>
<comment type="caution">
    <text evidence="2">The sequence shown here is derived from an EMBL/GenBank/DDBJ whole genome shotgun (WGS) entry which is preliminary data.</text>
</comment>
<keyword evidence="1" id="KW-0472">Membrane</keyword>